<evidence type="ECO:0000256" key="18">
    <source>
        <dbReference type="ARBA" id="ARBA00059076"/>
    </source>
</evidence>
<evidence type="ECO:0000256" key="9">
    <source>
        <dbReference type="ARBA" id="ARBA00022824"/>
    </source>
</evidence>
<keyword evidence="6 20" id="KW-0107">Calcium channel</keyword>
<evidence type="ECO:0000256" key="21">
    <source>
        <dbReference type="SAM" id="MobiDB-lite"/>
    </source>
</evidence>
<keyword evidence="10 20" id="KW-0106">Calcium</keyword>
<dbReference type="Gene3D" id="1.25.10.30">
    <property type="entry name" value="IP3 receptor type 1 binding core, RIH domain"/>
    <property type="match status" value="1"/>
</dbReference>
<dbReference type="FunFam" id="2.80.10.50:FF:000005">
    <property type="entry name" value="Inositol 1,4,5-trisphosphate receptor type 2"/>
    <property type="match status" value="1"/>
</dbReference>
<evidence type="ECO:0000256" key="6">
    <source>
        <dbReference type="ARBA" id="ARBA00022673"/>
    </source>
</evidence>
<dbReference type="GO" id="GO:0005220">
    <property type="term" value="F:inositol 1,4,5-trisphosphate-gated calcium channel activity"/>
    <property type="evidence" value="ECO:0007669"/>
    <property type="project" value="UniProtKB-UniRule"/>
</dbReference>
<evidence type="ECO:0000256" key="20">
    <source>
        <dbReference type="RuleBase" id="RU368044"/>
    </source>
</evidence>
<organism evidence="23 24">
    <name type="scientific">Eptatretus burgeri</name>
    <name type="common">Inshore hagfish</name>
    <dbReference type="NCBI Taxonomy" id="7764"/>
    <lineage>
        <taxon>Eukaryota</taxon>
        <taxon>Metazoa</taxon>
        <taxon>Chordata</taxon>
        <taxon>Craniata</taxon>
        <taxon>Vertebrata</taxon>
        <taxon>Cyclostomata</taxon>
        <taxon>Myxini</taxon>
        <taxon>Myxiniformes</taxon>
        <taxon>Myxinidae</taxon>
        <taxon>Eptatretinae</taxon>
        <taxon>Eptatretus</taxon>
    </lineage>
</organism>
<sequence length="2627" mass="298795">MADISSFLHVGDVVSLHTEGNVKGFISTLGLVDDRCVVQSKAGDLGSPPKKFRDCLFKICPMNRYSAQKQLWKAAKSDTDSALLKKLHHAAELERKQNENENRKLLGNVIQYGNVVQLLHLKSNKYLTVNKRLPALLEKKAMRVTLDPTGNEGSWLYIQPFYKLRTSGDSVVVGDNVVLNPVNAGQPLHASTFTLTDNKGSNEVNSVQCDTSWKVTLFMKFGDNLEDILKGGDVVRLFHAEQEKFLTCDEYQCKDCVFLRMTLRESATSATSPKALWEVEVIHQDPCRGGAGHWNSLFRFKHLATDKYLAAEDTNVLPRGDALRSKPHRDADKICCTLISVPDSNDIASIFELDPTTLQRGDSLVPRRNSFVRLRHLCTNTWVRSTSIPIDVEEDRPVMLKIGTSHSKEDKEAFAIVPVSPAEVRDLDFANDACKVLSAAAGRLEKGPLRSSERKVVTRLLEDLIFFLAEVSNNEQEALKVVTTKPNRERQKLMREQNVLKQIFCLLEEPFKAHGNEEPLSLDDLADQKNAPYKYICQLCYRVLRHSQQSYRKNQEYIAKKFSAMQKQIGYDILAEDTITALLHNNRKLLEKHITFREVETFVDLLRKKREPQFLEYLADLCVSNNTAIAVTQELICKYVLDSSNNDILLETKLCQITSTTNYCQVWLYWIDAEKDQHSKAIEALASSTSSLSKDNDVLCYYRYQLELFSRMCLDRQYLAIERLSNELTVELILHCMANERLSFELRASFSRLLLHLHVDRDPQEVVNPVRYARLWSEVPFEITITGYDNHCDTSTAESQSRFKATIAFVEDYLRTVVEQQCPFANSSKNKLTYEVVHLAKNLIYFGFYTFSNLLCLTRTLLSFLDCVQEWWCTTLSRVVNSIHDVGELMTQMVLCGGLPTPTEASAMGVQEDVKNQAEDIAVMDTKLKIIEILEFILSVRLDYRISSLLSIFKKQYGASSPSSQDVGNKSPALKEARGKHLSSDVSTQLDLDGNGGRLFLRALLHLTMHDYPPLVSSALKLLFKHFSQRNDVLQAFRQVQLLVTNQEVESYKQIKTDLDKLRLMVEKSELWVYKAKPTERHADPSGTAENLNSMQILSRMSLMCVNDGSAQKHNQKQQQRLLRNMGAHLVVLDLLKIPYEKNDDLKMQEVMSLAHKFLQNFCLGNEQNQVLLYNDLSLFLSPELQAAETLQHIFLDNPELCGEVTESVVQHFVHCIERHGRHVQYLRFLQTIVRARGKHIKKCQDLVMAELVNAGDELLVFYNDRASFQTLVNLMKAEAEKDLGSLDSALQYHIELVELLAACTEGKNVYTEIKCTSLLPLEDIVRVVTHDDCLIEIKTSYVNFLYHCYVDTEVEMKEIYTTNYMWTVFENFLVDMEKTFNMVPHKKRANTILEKYITDTVMNAITAFFNSPFFDHSTNVQTRQPVFVQLLQKAHHIHNCPWLANSQRPTVEACIKTLITVAKNRSIAIPVDLENQISEIFQRHQQLLVQRTAINWRNNALGNARKDACAYLGRDYRHLVDRLQEIVVKLEGSMHSLILAENSVLVNVLHQPELLFPETTEAWKLVSNGGFISRLITHTMHLHKQNEELCLKILQTLRDMISSEPALDDKVRCISNRVDKVGVEPSVCMPGCTRSLLANQLKQADIQIHLDERGASHLVVDLITSTKSDRVFKESILLGIALLKGGNTPIQLSFYHLLSEDHRAESCFQRLHQQIAAAEQELKSGAAMGLITPDSDLPSTREDENSSRASALTSLLRQQLEEAGLAARAAFSRMEGDDIVIHDLPLSESVDGRARATWETGRLIQHVLRFLQLLCENHNLELQNFLRCQNNKTNYNLVCETLQFLDCICGSTTGRLGLLGLYINQYNVDLINQTLESLTEYCQGPCHANQSCIASHESNGIDTIIALILNDINPLSKTQSDHVLQLKNNASKLLLAIMESRHDSENAERILFNMRPKELVDVIRKAYYQADDLHVGDSGDGAVLPREVGHNIYILAHQLSQHNKELQQIFRGESEDDPLEYYAANTAQIEIVRPDRTMEQIVFPVSSICHYLTSESKARVYTSTELDEQGSKINGFFQAWQALYREMEWQRQLQDKKWLYQCAKNMTLWSSISFHLAVLINILVAFFYPLDTASFWSLDTSMSALLWVMLLVGCAGLVMLSGANAIRYILLPSIFTSMISFGLEITLLLLGTANVFNKLVFLVSFAGNRGIFVLGSRAVLTDVEFLYHIVYLVTCILGLCVHEFFYSLLLFDVIYREETLLNVIKSVTRNGRSILLTAVLGLILVYLFSIVGFLFLKDDFILEVDRLQSSELPSLGPAFQNVVLSDACSKENCSSPSRQVFPPLDDEGERSCDTLIMCIVTVLNHGLRNGGGVGDVLRKPSKEEPLFAGRIIYDLLFYFVVIIIVLNLIFGVIIDTFADLRSEKQKKEETLRTTCFICGLERDKFDNKTVTFEEHIRKDHNMWNYLFFIVLIRVKDPTEYTGPESYVAKMITDSNLDWFPRMRAMSLVTGQADGETNELHNLQEKLESTMSVVSYLSTQLNELKEQVVSVRVSFNCLNLNIWPFFFSVMKITFVGLQQHEWSQADNLLSTDDRAEEEAAKNGFYLQEEFQPECTSTCLRFSPACES</sequence>
<feature type="transmembrane region" description="Helical" evidence="20">
    <location>
        <begin position="2143"/>
        <end position="2164"/>
    </location>
</feature>
<evidence type="ECO:0000256" key="7">
    <source>
        <dbReference type="ARBA" id="ARBA00022692"/>
    </source>
</evidence>
<dbReference type="Pfam" id="PF02815">
    <property type="entry name" value="MIR"/>
    <property type="match status" value="1"/>
</dbReference>
<keyword evidence="15 20" id="KW-1071">Ligand-gated ion channel</keyword>
<feature type="transmembrane region" description="Helical" evidence="20">
    <location>
        <begin position="2275"/>
        <end position="2297"/>
    </location>
</feature>
<name>A0A8C4PYR8_EPTBU</name>
<dbReference type="PANTHER" id="PTHR45816">
    <property type="entry name" value="MIR DOMAIN-CONTAINING PROTEIN"/>
    <property type="match status" value="1"/>
</dbReference>
<comment type="subcellular location">
    <subcellularLocation>
        <location evidence="2">Cytoplasmic vesicle</location>
        <location evidence="2">Secretory vesicle membrane</location>
        <topology evidence="2">Multi-pass membrane protein</topology>
    </subcellularLocation>
    <subcellularLocation>
        <location evidence="1 20">Endoplasmic reticulum membrane</location>
        <topology evidence="1 20">Multi-pass membrane protein</topology>
    </subcellularLocation>
</comment>
<keyword evidence="9 20" id="KW-0256">Endoplasmic reticulum</keyword>
<evidence type="ECO:0000256" key="3">
    <source>
        <dbReference type="ARBA" id="ARBA00009453"/>
    </source>
</evidence>
<keyword evidence="13 20" id="KW-0472">Membrane</keyword>
<dbReference type="GO" id="GO:0051209">
    <property type="term" value="P:release of sequestered calcium ion into cytosol"/>
    <property type="evidence" value="ECO:0007669"/>
    <property type="project" value="UniProtKB-UniRule"/>
</dbReference>
<keyword evidence="12 20" id="KW-0406">Ion transport</keyword>
<dbReference type="SUPFAM" id="SSF82109">
    <property type="entry name" value="MIR domain"/>
    <property type="match status" value="2"/>
</dbReference>
<keyword evidence="24" id="KW-1185">Reference proteome</keyword>
<keyword evidence="14 20" id="KW-0675">Receptor</keyword>
<dbReference type="InterPro" id="IPR005821">
    <property type="entry name" value="Ion_trans_dom"/>
</dbReference>
<dbReference type="GO" id="GO:0005789">
    <property type="term" value="C:endoplasmic reticulum membrane"/>
    <property type="evidence" value="ECO:0007669"/>
    <property type="project" value="UniProtKB-SubCell"/>
</dbReference>
<dbReference type="InterPro" id="IPR016024">
    <property type="entry name" value="ARM-type_fold"/>
</dbReference>
<evidence type="ECO:0000259" key="22">
    <source>
        <dbReference type="PROSITE" id="PS50919"/>
    </source>
</evidence>
<dbReference type="Pfam" id="PF00520">
    <property type="entry name" value="Ion_trans"/>
    <property type="match status" value="1"/>
</dbReference>
<evidence type="ECO:0000256" key="8">
    <source>
        <dbReference type="ARBA" id="ARBA00022737"/>
    </source>
</evidence>
<feature type="compositionally biased region" description="Polar residues" evidence="21">
    <location>
        <begin position="958"/>
        <end position="968"/>
    </location>
</feature>
<dbReference type="Pfam" id="PF08454">
    <property type="entry name" value="RIH_assoc"/>
    <property type="match status" value="1"/>
</dbReference>
<dbReference type="Pfam" id="PF01365">
    <property type="entry name" value="RYDR_ITPR"/>
    <property type="match status" value="2"/>
</dbReference>
<dbReference type="FunFam" id="2.80.10.50:FF:000002">
    <property type="entry name" value="Inositol 1,4,5-trisphosphate receptor type 2"/>
    <property type="match status" value="1"/>
</dbReference>
<dbReference type="SMART" id="SM00472">
    <property type="entry name" value="MIR"/>
    <property type="match status" value="4"/>
</dbReference>
<dbReference type="InterPro" id="IPR000493">
    <property type="entry name" value="InsP3_rcpt"/>
</dbReference>
<dbReference type="PROSITE" id="PS50919">
    <property type="entry name" value="MIR"/>
    <property type="match status" value="2"/>
</dbReference>
<evidence type="ECO:0000256" key="15">
    <source>
        <dbReference type="ARBA" id="ARBA00023286"/>
    </source>
</evidence>
<keyword evidence="4 20" id="KW-0813">Transport</keyword>
<dbReference type="GO" id="GO:0070679">
    <property type="term" value="F:inositol 1,4,5 trisphosphate binding"/>
    <property type="evidence" value="ECO:0007669"/>
    <property type="project" value="UniProtKB-UniRule"/>
</dbReference>
<evidence type="ECO:0000313" key="23">
    <source>
        <dbReference type="Ensembl" id="ENSEBUP00000006301.1"/>
    </source>
</evidence>
<reference evidence="23" key="1">
    <citation type="submission" date="2025-08" db="UniProtKB">
        <authorList>
            <consortium name="Ensembl"/>
        </authorList>
    </citation>
    <scope>IDENTIFICATION</scope>
</reference>
<dbReference type="GeneTree" id="ENSGT00940000167397"/>
<evidence type="ECO:0000256" key="12">
    <source>
        <dbReference type="ARBA" id="ARBA00023065"/>
    </source>
</evidence>
<evidence type="ECO:0000256" key="13">
    <source>
        <dbReference type="ARBA" id="ARBA00023136"/>
    </source>
</evidence>
<keyword evidence="5 20" id="KW-0109">Calcium transport</keyword>
<dbReference type="Gene3D" id="2.80.10.50">
    <property type="match status" value="2"/>
</dbReference>
<feature type="region of interest" description="Disordered" evidence="21">
    <location>
        <begin position="958"/>
        <end position="987"/>
    </location>
</feature>
<feature type="transmembrane region" description="Helical" evidence="20">
    <location>
        <begin position="2226"/>
        <end position="2254"/>
    </location>
</feature>
<comment type="function">
    <text evidence="18">Inositol 1,4,5-trisphosphate-gated calcium channel that upon inositol 1,4,5-trisphosphate binding transports calcium from the endoplasmic reticulum lumen to cytoplasm. Exists in two states; a long-lived closed state where the channel is essentially 'parked' with only very rare visits to an open state and that ligands facilitate the transition from the 'parked' state into a 'drive' mode represented by periods of bursting activity.</text>
</comment>
<keyword evidence="7 20" id="KW-0812">Transmembrane</keyword>
<evidence type="ECO:0000256" key="1">
    <source>
        <dbReference type="ARBA" id="ARBA00004477"/>
    </source>
</evidence>
<evidence type="ECO:0000256" key="5">
    <source>
        <dbReference type="ARBA" id="ARBA00022568"/>
    </source>
</evidence>
<comment type="similarity">
    <text evidence="3 20">Belongs to the InsP3 receptor family.</text>
</comment>
<dbReference type="InterPro" id="IPR016093">
    <property type="entry name" value="MIR_motif"/>
</dbReference>
<feature type="transmembrane region" description="Helical" evidence="20">
    <location>
        <begin position="2396"/>
        <end position="2419"/>
    </location>
</feature>
<dbReference type="CDD" id="cd23277">
    <property type="entry name" value="beta-trefoil_MIR_ITPR"/>
    <property type="match status" value="1"/>
</dbReference>
<dbReference type="PANTHER" id="PTHR45816:SF4">
    <property type="entry name" value="RYR_IP3R HOMOLOGY ASSOCIATED DOMAIN-CONTAINING PROTEIN"/>
    <property type="match status" value="1"/>
</dbReference>
<comment type="catalytic activity">
    <reaction evidence="17">
        <text>Ca(2+)(in) = Ca(2+)(out)</text>
        <dbReference type="Rhea" id="RHEA:29671"/>
        <dbReference type="ChEBI" id="CHEBI:29108"/>
    </reaction>
</comment>
<evidence type="ECO:0000256" key="19">
    <source>
        <dbReference type="ARBA" id="ARBA00061937"/>
    </source>
</evidence>
<feature type="domain" description="MIR" evidence="22">
    <location>
        <begin position="107"/>
        <end position="161"/>
    </location>
</feature>
<dbReference type="Ensembl" id="ENSEBUT00000006755.1">
    <property type="protein sequence ID" value="ENSEBUP00000006301.1"/>
    <property type="gene ID" value="ENSEBUG00000004080.1"/>
</dbReference>
<feature type="compositionally biased region" description="Basic and acidic residues" evidence="21">
    <location>
        <begin position="973"/>
        <end position="983"/>
    </location>
</feature>
<evidence type="ECO:0000256" key="14">
    <source>
        <dbReference type="ARBA" id="ARBA00023170"/>
    </source>
</evidence>
<evidence type="ECO:0000256" key="17">
    <source>
        <dbReference type="ARBA" id="ARBA00036634"/>
    </source>
</evidence>
<comment type="subunit">
    <text evidence="19">Homotetramer. Interacts with CABP1. Interacts with BOK; regulates ITPR2 expression. Interacts with BCL2L10. Interacts with TRPC4. Interacts with CHGA and CHGB.</text>
</comment>
<evidence type="ECO:0000256" key="11">
    <source>
        <dbReference type="ARBA" id="ARBA00022989"/>
    </source>
</evidence>
<dbReference type="InterPro" id="IPR036300">
    <property type="entry name" value="MIR_dom_sf"/>
</dbReference>
<dbReference type="InterPro" id="IPR035910">
    <property type="entry name" value="RyR/IP3R_RIH_dom_sf"/>
</dbReference>
<reference evidence="23" key="2">
    <citation type="submission" date="2025-09" db="UniProtKB">
        <authorList>
            <consortium name="Ensembl"/>
        </authorList>
    </citation>
    <scope>IDENTIFICATION</scope>
</reference>
<dbReference type="InterPro" id="IPR015925">
    <property type="entry name" value="Ryanodine_IP3_receptor"/>
</dbReference>
<protein>
    <recommendedName>
        <fullName evidence="20">Inositol 1,4,5-trisphosphate receptor</fullName>
    </recommendedName>
</protein>
<keyword evidence="8" id="KW-0677">Repeat</keyword>
<dbReference type="GO" id="GO:0030658">
    <property type="term" value="C:transport vesicle membrane"/>
    <property type="evidence" value="ECO:0007669"/>
    <property type="project" value="UniProtKB-SubCell"/>
</dbReference>
<evidence type="ECO:0000256" key="10">
    <source>
        <dbReference type="ARBA" id="ARBA00022837"/>
    </source>
</evidence>
<dbReference type="Proteomes" id="UP000694388">
    <property type="component" value="Unplaced"/>
</dbReference>
<feature type="domain" description="MIR" evidence="22">
    <location>
        <begin position="226"/>
        <end position="282"/>
    </location>
</feature>
<dbReference type="PRINTS" id="PR00779">
    <property type="entry name" value="INSP3RECEPTR"/>
</dbReference>
<dbReference type="InterPro" id="IPR000699">
    <property type="entry name" value="RIH_dom"/>
</dbReference>
<dbReference type="SUPFAM" id="SSF100909">
    <property type="entry name" value="IP3 receptor type 1 binding core, domain 2"/>
    <property type="match status" value="2"/>
</dbReference>
<comment type="function">
    <text evidence="20">Receptor for inositol 1,4,5-trisphosphate, a second messenger that mediates the release of intracellular calcium.</text>
</comment>
<proteinExistence type="inferred from homology"/>
<dbReference type="FunFam" id="1.25.10.30:FF:000001">
    <property type="entry name" value="Inositol 1,4,5-trisphosphate receptor, type 2"/>
    <property type="match status" value="1"/>
</dbReference>
<accession>A0A8C4PYR8</accession>
<dbReference type="Gene3D" id="1.10.287.70">
    <property type="match status" value="1"/>
</dbReference>
<evidence type="ECO:0000256" key="16">
    <source>
        <dbReference type="ARBA" id="ARBA00023303"/>
    </source>
</evidence>
<comment type="domain">
    <text evidence="20">The receptor contains a calcium channel in its C-terminal extremity. Its large N-terminal cytoplasmic region has the ligand-binding site in the N-terminus and modulatory sites in the middle portion immediately upstream of the channel region.</text>
</comment>
<keyword evidence="16 20" id="KW-0407">Ion channel</keyword>
<dbReference type="Pfam" id="PF08709">
    <property type="entry name" value="Ins145_P3_rec"/>
    <property type="match status" value="1"/>
</dbReference>
<dbReference type="InterPro" id="IPR013662">
    <property type="entry name" value="RIH_assoc-dom"/>
</dbReference>
<evidence type="ECO:0000256" key="2">
    <source>
        <dbReference type="ARBA" id="ARBA00004638"/>
    </source>
</evidence>
<feature type="transmembrane region" description="Helical" evidence="20">
    <location>
        <begin position="2109"/>
        <end position="2131"/>
    </location>
</feature>
<evidence type="ECO:0000313" key="24">
    <source>
        <dbReference type="Proteomes" id="UP000694388"/>
    </source>
</evidence>
<evidence type="ECO:0000256" key="4">
    <source>
        <dbReference type="ARBA" id="ARBA00022448"/>
    </source>
</evidence>
<dbReference type="SUPFAM" id="SSF48371">
    <property type="entry name" value="ARM repeat"/>
    <property type="match status" value="1"/>
</dbReference>
<dbReference type="InterPro" id="IPR014821">
    <property type="entry name" value="Ins145_P3_rcpt"/>
</dbReference>
<keyword evidence="11 20" id="KW-1133">Transmembrane helix</keyword>